<dbReference type="RefSeq" id="WP_170055026.1">
    <property type="nucleotide sequence ID" value="NZ_JABBKX010000005.1"/>
</dbReference>
<gene>
    <name evidence="3" type="ORF">GWK16_16300</name>
</gene>
<dbReference type="SMART" id="SM00255">
    <property type="entry name" value="TIR"/>
    <property type="match status" value="1"/>
</dbReference>
<evidence type="ECO:0000256" key="1">
    <source>
        <dbReference type="SAM" id="MobiDB-lite"/>
    </source>
</evidence>
<evidence type="ECO:0000313" key="4">
    <source>
        <dbReference type="Proteomes" id="UP000548582"/>
    </source>
</evidence>
<keyword evidence="4" id="KW-1185">Reference proteome</keyword>
<dbReference type="AlphaFoldDB" id="A0A848EHE5"/>
<dbReference type="GO" id="GO:0007165">
    <property type="term" value="P:signal transduction"/>
    <property type="evidence" value="ECO:0007669"/>
    <property type="project" value="InterPro"/>
</dbReference>
<dbReference type="SUPFAM" id="SSF52200">
    <property type="entry name" value="Toll/Interleukin receptor TIR domain"/>
    <property type="match status" value="1"/>
</dbReference>
<accession>A0A848EHE5</accession>
<organism evidence="3 4">
    <name type="scientific">Neoroseomonas marina</name>
    <dbReference type="NCBI Taxonomy" id="1232220"/>
    <lineage>
        <taxon>Bacteria</taxon>
        <taxon>Pseudomonadati</taxon>
        <taxon>Pseudomonadota</taxon>
        <taxon>Alphaproteobacteria</taxon>
        <taxon>Acetobacterales</taxon>
        <taxon>Acetobacteraceae</taxon>
        <taxon>Neoroseomonas</taxon>
    </lineage>
</organism>
<feature type="region of interest" description="Disordered" evidence="1">
    <location>
        <begin position="158"/>
        <end position="180"/>
    </location>
</feature>
<dbReference type="Gene3D" id="3.40.50.10140">
    <property type="entry name" value="Toll/interleukin-1 receptor homology (TIR) domain"/>
    <property type="match status" value="1"/>
</dbReference>
<reference evidence="3 4" key="1">
    <citation type="submission" date="2020-03" db="EMBL/GenBank/DDBJ databases">
        <authorList>
            <person name="Sun Q."/>
        </authorList>
    </citation>
    <scope>NUCLEOTIDE SEQUENCE [LARGE SCALE GENOMIC DNA]</scope>
    <source>
        <strain evidence="3 4">JC162</strain>
    </source>
</reference>
<evidence type="ECO:0000313" key="3">
    <source>
        <dbReference type="EMBL" id="NMJ42808.1"/>
    </source>
</evidence>
<protein>
    <submittedName>
        <fullName evidence="3">TIR domain-containing protein</fullName>
    </submittedName>
</protein>
<dbReference type="Pfam" id="PF13676">
    <property type="entry name" value="TIR_2"/>
    <property type="match status" value="1"/>
</dbReference>
<dbReference type="EMBL" id="JABBKX010000005">
    <property type="protein sequence ID" value="NMJ42808.1"/>
    <property type="molecule type" value="Genomic_DNA"/>
</dbReference>
<proteinExistence type="predicted"/>
<dbReference type="InterPro" id="IPR035897">
    <property type="entry name" value="Toll_tir_struct_dom_sf"/>
</dbReference>
<feature type="domain" description="TIR" evidence="2">
    <location>
        <begin position="188"/>
        <end position="380"/>
    </location>
</feature>
<dbReference type="Proteomes" id="UP000548582">
    <property type="component" value="Unassembled WGS sequence"/>
</dbReference>
<name>A0A848EHE5_9PROT</name>
<dbReference type="InterPro" id="IPR000157">
    <property type="entry name" value="TIR_dom"/>
</dbReference>
<comment type="caution">
    <text evidence="3">The sequence shown here is derived from an EMBL/GenBank/DDBJ whole genome shotgun (WGS) entry which is preliminary data.</text>
</comment>
<sequence length="464" mass="50254">MPNDTLPTVNDFLDRLYTIQNAAAGRAREGARAIAAGNAARGLFRSGATLRAVAGLVEGEFHTALSEMVDVLRHMKSIPGVDFPACRDQTIARAHDMVGILEQNSNLASWCAEFGGTAATNAIQGRMNKLRDYVRYQIRQFDVGLDLVAPGARLVANPTPPASGGQDATNQASPLMGSSRNVERASRPYQVALSFAGEQRDYVSRVADALAAKHIAVFYDRFEANALWGKDGAEYFHQIFAHDSQFVVMFISTEYVSKSWTRHERRAAISRQMESDEEFILPVRFDETPVPGLPATLQYLDANRYSPAELAVEIAKKVGISPTSGKASDVPAPTSGAMSGEVTFDYGSHNGRYIIGRGATAFETCWSKASDTSIYLMNDPPSIHGIAIARGATELEQIKDASEYDFTSRVRAIQTGQIAVLRNVHGFFAAIKVLGVEDSSRGSASDALTIRYAILPDGGKDFGS</sequence>
<evidence type="ECO:0000259" key="2">
    <source>
        <dbReference type="SMART" id="SM00255"/>
    </source>
</evidence>
<feature type="compositionally biased region" description="Polar residues" evidence="1">
    <location>
        <begin position="166"/>
        <end position="180"/>
    </location>
</feature>